<gene>
    <name evidence="1" type="ORF">Z519_00830</name>
</gene>
<sequence>MGGMYDQMYLKESYLNTLADWEDIARGPGCSRAELAYRWVGNRGALEAEFGDGIVIGAGKFEQIGPTLHGLQKGRLKDTVSKRID</sequence>
<proteinExistence type="predicted"/>
<accession>A0A0D2GLA5</accession>
<protein>
    <recommendedName>
        <fullName evidence="3">NADP-dependent oxidoreductase domain-containing protein</fullName>
    </recommendedName>
</protein>
<dbReference type="GeneID" id="27693758"/>
<dbReference type="InterPro" id="IPR036812">
    <property type="entry name" value="NAD(P)_OxRdtase_dom_sf"/>
</dbReference>
<reference evidence="1" key="1">
    <citation type="submission" date="2015-01" db="EMBL/GenBank/DDBJ databases">
        <title>The Genome Sequence of Cladophialophora bantiana CBS 173.52.</title>
        <authorList>
            <consortium name="The Broad Institute Genomics Platform"/>
            <person name="Cuomo C."/>
            <person name="de Hoog S."/>
            <person name="Gorbushina A."/>
            <person name="Stielow B."/>
            <person name="Teixiera M."/>
            <person name="Abouelleil A."/>
            <person name="Chapman S.B."/>
            <person name="Priest M."/>
            <person name="Young S.K."/>
            <person name="Wortman J."/>
            <person name="Nusbaum C."/>
            <person name="Birren B."/>
        </authorList>
    </citation>
    <scope>NUCLEOTIDE SEQUENCE [LARGE SCALE GENOMIC DNA]</scope>
    <source>
        <strain evidence="1">CBS 173.52</strain>
    </source>
</reference>
<dbReference type="HOGENOM" id="CLU_2512431_0_0_1"/>
<dbReference type="OrthoDB" id="2310150at2759"/>
<evidence type="ECO:0008006" key="3">
    <source>
        <dbReference type="Google" id="ProtNLM"/>
    </source>
</evidence>
<evidence type="ECO:0000313" key="1">
    <source>
        <dbReference type="EMBL" id="KIW99167.1"/>
    </source>
</evidence>
<dbReference type="Proteomes" id="UP000053789">
    <property type="component" value="Unassembled WGS sequence"/>
</dbReference>
<keyword evidence="2" id="KW-1185">Reference proteome</keyword>
<dbReference type="RefSeq" id="XP_016625836.1">
    <property type="nucleotide sequence ID" value="XM_016758587.1"/>
</dbReference>
<dbReference type="EMBL" id="KN846980">
    <property type="protein sequence ID" value="KIW99167.1"/>
    <property type="molecule type" value="Genomic_DNA"/>
</dbReference>
<dbReference type="Gene3D" id="3.20.20.100">
    <property type="entry name" value="NADP-dependent oxidoreductase domain"/>
    <property type="match status" value="1"/>
</dbReference>
<name>A0A0D2GLA5_CLAB1</name>
<dbReference type="SUPFAM" id="SSF51430">
    <property type="entry name" value="NAD(P)-linked oxidoreductase"/>
    <property type="match status" value="1"/>
</dbReference>
<organism evidence="1 2">
    <name type="scientific">Cladophialophora bantiana (strain ATCC 10958 / CBS 173.52 / CDC B-1940 / NIH 8579)</name>
    <name type="common">Xylohypha bantiana</name>
    <dbReference type="NCBI Taxonomy" id="1442370"/>
    <lineage>
        <taxon>Eukaryota</taxon>
        <taxon>Fungi</taxon>
        <taxon>Dikarya</taxon>
        <taxon>Ascomycota</taxon>
        <taxon>Pezizomycotina</taxon>
        <taxon>Eurotiomycetes</taxon>
        <taxon>Chaetothyriomycetidae</taxon>
        <taxon>Chaetothyriales</taxon>
        <taxon>Herpotrichiellaceae</taxon>
        <taxon>Cladophialophora</taxon>
    </lineage>
</organism>
<dbReference type="AlphaFoldDB" id="A0A0D2GLA5"/>
<evidence type="ECO:0000313" key="2">
    <source>
        <dbReference type="Proteomes" id="UP000053789"/>
    </source>
</evidence>